<sequence length="399" mass="43717">MSKRVAVPYKDVKLRIVGPYADFYAHRIQRLDIPSTLPNTTINELGNPQHAGIITDIPEVSATFQAFDVSHKIFAILTGSDVDSYPVDGVDVSNLDYVDLIGYIRQADVAEMLKCIHAKYMRITDFTFTYTVDGESTEEYSCAGSEKRYFANDVIVDSGYLDVNGQLALTYDPNQLKNENYLLSFIADGEWKEETTFAELVSDKYYVSGQTVTLSGGDASVWALAVYHTQSGVLAWTNISDSSVPAAIRGKNIPVTIGVEHMYRVQSVTIRGTFPNTKVMEMGNTSIVGYVVDPPDVSGDITVLDTDNEIVALLTTGTITDADGYGEYGVDEYEERTLALTVQLRDPSDNSTAKKTIKIPYMRITSDGITSNVGGQLTQTFSFMSNDAQCIVYSGGVPA</sequence>
<dbReference type="EMBL" id="MT142190">
    <property type="protein sequence ID" value="QJA75883.1"/>
    <property type="molecule type" value="Genomic_DNA"/>
</dbReference>
<accession>A0A6M3K0L5</accession>
<gene>
    <name evidence="1" type="ORF">MM415A01667_0009</name>
</gene>
<protein>
    <submittedName>
        <fullName evidence="1">Uncharacterized protein</fullName>
    </submittedName>
</protein>
<evidence type="ECO:0000313" key="1">
    <source>
        <dbReference type="EMBL" id="QJA75883.1"/>
    </source>
</evidence>
<organism evidence="1">
    <name type="scientific">viral metagenome</name>
    <dbReference type="NCBI Taxonomy" id="1070528"/>
    <lineage>
        <taxon>unclassified sequences</taxon>
        <taxon>metagenomes</taxon>
        <taxon>organismal metagenomes</taxon>
    </lineage>
</organism>
<dbReference type="AlphaFoldDB" id="A0A6M3K0L5"/>
<name>A0A6M3K0L5_9ZZZZ</name>
<proteinExistence type="predicted"/>
<reference evidence="1" key="1">
    <citation type="submission" date="2020-03" db="EMBL/GenBank/DDBJ databases">
        <title>The deep terrestrial virosphere.</title>
        <authorList>
            <person name="Holmfeldt K."/>
            <person name="Nilsson E."/>
            <person name="Simone D."/>
            <person name="Lopez-Fernandez M."/>
            <person name="Wu X."/>
            <person name="de Brujin I."/>
            <person name="Lundin D."/>
            <person name="Andersson A."/>
            <person name="Bertilsson S."/>
            <person name="Dopson M."/>
        </authorList>
    </citation>
    <scope>NUCLEOTIDE SEQUENCE</scope>
    <source>
        <strain evidence="1">MM415A01667</strain>
    </source>
</reference>